<evidence type="ECO:0000256" key="2">
    <source>
        <dbReference type="ARBA" id="ARBA00023136"/>
    </source>
</evidence>
<keyword evidence="3 4" id="KW-0998">Cell outer membrane</keyword>
<dbReference type="PANTHER" id="PTHR37482:SF1">
    <property type="entry name" value="OUTER MEMBRANE PROTEIN ASSEMBLY FACTOR BAME"/>
    <property type="match status" value="1"/>
</dbReference>
<organism evidence="7 8">
    <name type="scientific">Nitrosomonas cryotolerans ATCC 49181</name>
    <dbReference type="NCBI Taxonomy" id="1131553"/>
    <lineage>
        <taxon>Bacteria</taxon>
        <taxon>Pseudomonadati</taxon>
        <taxon>Pseudomonadota</taxon>
        <taxon>Betaproteobacteria</taxon>
        <taxon>Nitrosomonadales</taxon>
        <taxon>Nitrosomonadaceae</taxon>
        <taxon>Nitrosomonas</taxon>
    </lineage>
</organism>
<keyword evidence="8" id="KW-1185">Reference proteome</keyword>
<dbReference type="GO" id="GO:0030674">
    <property type="term" value="F:protein-macromolecule adaptor activity"/>
    <property type="evidence" value="ECO:0007669"/>
    <property type="project" value="TreeGrafter"/>
</dbReference>
<name>A0A1N6IUM8_9PROT</name>
<dbReference type="HAMAP" id="MF_00925">
    <property type="entry name" value="OM_assembly_BamE"/>
    <property type="match status" value="1"/>
</dbReference>
<dbReference type="GO" id="GO:0043165">
    <property type="term" value="P:Gram-negative-bacterium-type cell outer membrane assembly"/>
    <property type="evidence" value="ECO:0007669"/>
    <property type="project" value="UniProtKB-UniRule"/>
</dbReference>
<evidence type="ECO:0000256" key="3">
    <source>
        <dbReference type="ARBA" id="ARBA00023237"/>
    </source>
</evidence>
<accession>A0A1N6IUM8</accession>
<dbReference type="Proteomes" id="UP000185062">
    <property type="component" value="Unassembled WGS sequence"/>
</dbReference>
<dbReference type="InterPro" id="IPR037873">
    <property type="entry name" value="BamE-like"/>
</dbReference>
<comment type="subcellular location">
    <subcellularLocation>
        <location evidence="4">Cell outer membrane</location>
    </subcellularLocation>
</comment>
<sequence length="140" mass="16082">METLNINKMVVYIITLLVLLQLGSCSVIPPLLYRIDVQQGNVVTHDMVKKLKPGMTKSQVRFVLGSPLIVDTFRDNRWDYVYLRQEKGELIEQQRLTIFFEEEKLTHIENHLLPSTISTEAESIKSDPRQEAARPEGGDN</sequence>
<evidence type="ECO:0000256" key="5">
    <source>
        <dbReference type="SAM" id="MobiDB-lite"/>
    </source>
</evidence>
<feature type="compositionally biased region" description="Basic and acidic residues" evidence="5">
    <location>
        <begin position="122"/>
        <end position="140"/>
    </location>
</feature>
<feature type="region of interest" description="Disordered" evidence="5">
    <location>
        <begin position="120"/>
        <end position="140"/>
    </location>
</feature>
<dbReference type="eggNOG" id="COG2913">
    <property type="taxonomic scope" value="Bacteria"/>
</dbReference>
<feature type="domain" description="Outer membrane protein assembly factor BamE" evidence="6">
    <location>
        <begin position="40"/>
        <end position="108"/>
    </location>
</feature>
<dbReference type="GO" id="GO:1990063">
    <property type="term" value="C:Bam protein complex"/>
    <property type="evidence" value="ECO:0007669"/>
    <property type="project" value="TreeGrafter"/>
</dbReference>
<dbReference type="Pfam" id="PF04355">
    <property type="entry name" value="BamE"/>
    <property type="match status" value="1"/>
</dbReference>
<reference evidence="7 8" key="1">
    <citation type="submission" date="2016-12" db="EMBL/GenBank/DDBJ databases">
        <authorList>
            <person name="Song W.-J."/>
            <person name="Kurnit D.M."/>
        </authorList>
    </citation>
    <scope>NUCLEOTIDE SEQUENCE [LARGE SCALE GENOMIC DNA]</scope>
    <source>
        <strain evidence="7 8">ATCC 49181</strain>
    </source>
</reference>
<dbReference type="InterPro" id="IPR026592">
    <property type="entry name" value="BamE"/>
</dbReference>
<dbReference type="EMBL" id="FSRO01000001">
    <property type="protein sequence ID" value="SIO35741.1"/>
    <property type="molecule type" value="Genomic_DNA"/>
</dbReference>
<dbReference type="Gene3D" id="3.30.1450.10">
    <property type="match status" value="1"/>
</dbReference>
<evidence type="ECO:0000256" key="4">
    <source>
        <dbReference type="HAMAP-Rule" id="MF_00925"/>
    </source>
</evidence>
<evidence type="ECO:0000256" key="1">
    <source>
        <dbReference type="ARBA" id="ARBA00022729"/>
    </source>
</evidence>
<dbReference type="InterPro" id="IPR007450">
    <property type="entry name" value="BamE_dom"/>
</dbReference>
<gene>
    <name evidence="4" type="primary">bamE</name>
    <name evidence="7" type="ORF">SAMN02743940_2090</name>
</gene>
<comment type="function">
    <text evidence="4">Part of the outer membrane protein assembly complex, which is involved in assembly and insertion of beta-barrel proteins into the outer membrane.</text>
</comment>
<evidence type="ECO:0000259" key="6">
    <source>
        <dbReference type="Pfam" id="PF04355"/>
    </source>
</evidence>
<keyword evidence="1 4" id="KW-0732">Signal</keyword>
<proteinExistence type="inferred from homology"/>
<evidence type="ECO:0000313" key="8">
    <source>
        <dbReference type="Proteomes" id="UP000185062"/>
    </source>
</evidence>
<dbReference type="STRING" id="44575.SAMN05216419_10246"/>
<dbReference type="GO" id="GO:0051205">
    <property type="term" value="P:protein insertion into membrane"/>
    <property type="evidence" value="ECO:0007669"/>
    <property type="project" value="UniProtKB-UniRule"/>
</dbReference>
<dbReference type="AlphaFoldDB" id="A0A1N6IUM8"/>
<comment type="subunit">
    <text evidence="4">Part of the Bam complex.</text>
</comment>
<protein>
    <recommendedName>
        <fullName evidence="4">Outer membrane protein assembly factor BamE</fullName>
    </recommendedName>
</protein>
<dbReference type="PANTHER" id="PTHR37482">
    <property type="entry name" value="OUTER MEMBRANE PROTEIN ASSEMBLY FACTOR BAME"/>
    <property type="match status" value="1"/>
</dbReference>
<keyword evidence="2 4" id="KW-0472">Membrane</keyword>
<comment type="similarity">
    <text evidence="4">Belongs to the BamE family.</text>
</comment>
<evidence type="ECO:0000313" key="7">
    <source>
        <dbReference type="EMBL" id="SIO35741.1"/>
    </source>
</evidence>